<evidence type="ECO:0000313" key="10">
    <source>
        <dbReference type="Proteomes" id="UP000694867"/>
    </source>
</evidence>
<dbReference type="KEGG" id="goe:100902895"/>
<keyword evidence="4" id="KW-0812">Transmembrane</keyword>
<dbReference type="GeneID" id="100902895"/>
<keyword evidence="10" id="KW-1185">Reference proteome</keyword>
<dbReference type="InterPro" id="IPR005336">
    <property type="entry name" value="MPC"/>
</dbReference>
<sequence length="123" mass="13637">MSSAVYRALVGSVDKHVPTNMRPLWEHPAGPKTVFFWAPVFKWCLVIAGLGDLKRPAEKLSITQSSALAATGIIWSRYSLVIKPKNYALFTVNLFVAATGLYQLGRVVKYKQEQKALRTSAAQ</sequence>
<keyword evidence="6" id="KW-1133">Transmembrane helix</keyword>
<dbReference type="RefSeq" id="XP_003745561.1">
    <property type="nucleotide sequence ID" value="XM_003745513.1"/>
</dbReference>
<name>A0AAJ6QVY9_9ACAR</name>
<comment type="function">
    <text evidence="9">Mediates the uptake of pyruvate into mitochondria.</text>
</comment>
<evidence type="ECO:0000256" key="6">
    <source>
        <dbReference type="ARBA" id="ARBA00022989"/>
    </source>
</evidence>
<evidence type="ECO:0000256" key="1">
    <source>
        <dbReference type="ARBA" id="ARBA00004448"/>
    </source>
</evidence>
<keyword evidence="8" id="KW-0472">Membrane</keyword>
<organism evidence="10 11">
    <name type="scientific">Galendromus occidentalis</name>
    <name type="common">western predatory mite</name>
    <dbReference type="NCBI Taxonomy" id="34638"/>
    <lineage>
        <taxon>Eukaryota</taxon>
        <taxon>Metazoa</taxon>
        <taxon>Ecdysozoa</taxon>
        <taxon>Arthropoda</taxon>
        <taxon>Chelicerata</taxon>
        <taxon>Arachnida</taxon>
        <taxon>Acari</taxon>
        <taxon>Parasitiformes</taxon>
        <taxon>Mesostigmata</taxon>
        <taxon>Gamasina</taxon>
        <taxon>Phytoseioidea</taxon>
        <taxon>Phytoseiidae</taxon>
        <taxon>Typhlodrominae</taxon>
        <taxon>Galendromus</taxon>
    </lineage>
</organism>
<dbReference type="Pfam" id="PF03650">
    <property type="entry name" value="MPC"/>
    <property type="match status" value="1"/>
</dbReference>
<reference evidence="11" key="1">
    <citation type="submission" date="2025-08" db="UniProtKB">
        <authorList>
            <consortium name="RefSeq"/>
        </authorList>
    </citation>
    <scope>IDENTIFICATION</scope>
</reference>
<evidence type="ECO:0000256" key="3">
    <source>
        <dbReference type="ARBA" id="ARBA00022448"/>
    </source>
</evidence>
<evidence type="ECO:0000256" key="2">
    <source>
        <dbReference type="ARBA" id="ARBA00006416"/>
    </source>
</evidence>
<keyword evidence="3 9" id="KW-0813">Transport</keyword>
<evidence type="ECO:0000256" key="7">
    <source>
        <dbReference type="ARBA" id="ARBA00023128"/>
    </source>
</evidence>
<keyword evidence="11" id="KW-0670">Pyruvate</keyword>
<evidence type="ECO:0000256" key="9">
    <source>
        <dbReference type="RuleBase" id="RU363100"/>
    </source>
</evidence>
<evidence type="ECO:0000256" key="5">
    <source>
        <dbReference type="ARBA" id="ARBA00022792"/>
    </source>
</evidence>
<evidence type="ECO:0000256" key="8">
    <source>
        <dbReference type="ARBA" id="ARBA00023136"/>
    </source>
</evidence>
<comment type="subcellular location">
    <subcellularLocation>
        <location evidence="1 9">Mitochondrion inner membrane</location>
        <topology evidence="1 9">Multi-pass membrane protein</topology>
    </subcellularLocation>
</comment>
<keyword evidence="7 9" id="KW-0496">Mitochondrion</keyword>
<keyword evidence="5 9" id="KW-0999">Mitochondrion inner membrane</keyword>
<dbReference type="AlphaFoldDB" id="A0AAJ6QVY9"/>
<proteinExistence type="inferred from homology"/>
<dbReference type="GO" id="GO:0005743">
    <property type="term" value="C:mitochondrial inner membrane"/>
    <property type="evidence" value="ECO:0007669"/>
    <property type="project" value="UniProtKB-SubCell"/>
</dbReference>
<comment type="similarity">
    <text evidence="2 9">Belongs to the mitochondrial pyruvate carrier (MPC) (TC 2.A.105) family.</text>
</comment>
<dbReference type="GO" id="GO:0006850">
    <property type="term" value="P:pyruvate import into mitochondria"/>
    <property type="evidence" value="ECO:0007669"/>
    <property type="project" value="InterPro"/>
</dbReference>
<protein>
    <recommendedName>
        <fullName evidence="9">Mitochondrial pyruvate carrier</fullName>
    </recommendedName>
</protein>
<evidence type="ECO:0000313" key="11">
    <source>
        <dbReference type="RefSeq" id="XP_003745561.1"/>
    </source>
</evidence>
<dbReference type="PANTHER" id="PTHR14154">
    <property type="entry name" value="UPF0041 BRAIN PROTEIN 44-RELATED"/>
    <property type="match status" value="1"/>
</dbReference>
<gene>
    <name evidence="11" type="primary">LOC100902895</name>
</gene>
<dbReference type="Proteomes" id="UP000694867">
    <property type="component" value="Unplaced"/>
</dbReference>
<accession>A0AAJ6QVY9</accession>
<evidence type="ECO:0000256" key="4">
    <source>
        <dbReference type="ARBA" id="ARBA00022692"/>
    </source>
</evidence>